<dbReference type="GO" id="GO:0004581">
    <property type="term" value="F:dolichyl-phosphate beta-glucosyltransferase activity"/>
    <property type="evidence" value="ECO:0007669"/>
    <property type="project" value="UniProtKB-EC"/>
</dbReference>
<dbReference type="SUPFAM" id="SSF53448">
    <property type="entry name" value="Nucleotide-diphospho-sugar transferases"/>
    <property type="match status" value="1"/>
</dbReference>
<evidence type="ECO:0000313" key="15">
    <source>
        <dbReference type="Proteomes" id="UP000178082"/>
    </source>
</evidence>
<reference evidence="14 15" key="1">
    <citation type="journal article" date="2016" name="Nat. Commun.">
        <title>Thousands of microbial genomes shed light on interconnected biogeochemical processes in an aquifer system.</title>
        <authorList>
            <person name="Anantharaman K."/>
            <person name="Brown C.T."/>
            <person name="Hug L.A."/>
            <person name="Sharon I."/>
            <person name="Castelle C.J."/>
            <person name="Probst A.J."/>
            <person name="Thomas B.C."/>
            <person name="Singh A."/>
            <person name="Wilkins M.J."/>
            <person name="Karaoz U."/>
            <person name="Brodie E.L."/>
            <person name="Williams K.H."/>
            <person name="Hubbard S.S."/>
            <person name="Banfield J.F."/>
        </authorList>
    </citation>
    <scope>NUCLEOTIDE SEQUENCE [LARGE SCALE GENOMIC DNA]</scope>
</reference>
<dbReference type="EMBL" id="MGDI01000005">
    <property type="protein sequence ID" value="OGL54909.1"/>
    <property type="molecule type" value="Genomic_DNA"/>
</dbReference>
<dbReference type="InterPro" id="IPR035518">
    <property type="entry name" value="DPG_synthase"/>
</dbReference>
<comment type="catalytic activity">
    <reaction evidence="12">
        <text>a di-trans,poly-cis-dolichyl phosphate + UDP-alpha-D-glucose = a di-trans,poly-cis-dolichyl beta-D-glucosyl phosphate + UDP</text>
        <dbReference type="Rhea" id="RHEA:15401"/>
        <dbReference type="Rhea" id="RHEA-COMP:19498"/>
        <dbReference type="Rhea" id="RHEA-COMP:19502"/>
        <dbReference type="ChEBI" id="CHEBI:57525"/>
        <dbReference type="ChEBI" id="CHEBI:57683"/>
        <dbReference type="ChEBI" id="CHEBI:58223"/>
        <dbReference type="ChEBI" id="CHEBI:58885"/>
        <dbReference type="EC" id="2.4.1.117"/>
    </reaction>
    <physiologicalReaction direction="left-to-right" evidence="12">
        <dbReference type="Rhea" id="RHEA:15402"/>
    </physiologicalReaction>
</comment>
<evidence type="ECO:0000256" key="1">
    <source>
        <dbReference type="ARBA" id="ARBA00004389"/>
    </source>
</evidence>
<protein>
    <recommendedName>
        <fullName evidence="4">dolichyl-phosphate beta-glucosyltransferase</fullName>
        <ecNumber evidence="4">2.4.1.117</ecNumber>
    </recommendedName>
</protein>
<keyword evidence="11" id="KW-0472">Membrane</keyword>
<evidence type="ECO:0000256" key="5">
    <source>
        <dbReference type="ARBA" id="ARBA00022676"/>
    </source>
</evidence>
<accession>A0A1F7SMA6</accession>
<keyword evidence="8" id="KW-0256">Endoplasmic reticulum</keyword>
<dbReference type="CDD" id="cd04188">
    <property type="entry name" value="DPG_synthase"/>
    <property type="match status" value="1"/>
</dbReference>
<dbReference type="Gene3D" id="3.90.550.10">
    <property type="entry name" value="Spore Coat Polysaccharide Biosynthesis Protein SpsA, Chain A"/>
    <property type="match status" value="1"/>
</dbReference>
<evidence type="ECO:0000256" key="4">
    <source>
        <dbReference type="ARBA" id="ARBA00012583"/>
    </source>
</evidence>
<evidence type="ECO:0000256" key="8">
    <source>
        <dbReference type="ARBA" id="ARBA00022824"/>
    </source>
</evidence>
<sequence>MKSLSIIIPAYNEENRILPTLKALDDFFRKNNFSYEIIIVNDGSLDSTVKVVEECRKSNPNLHLKLANLERNMGKGMAVKKGIEEAQHDIIMFFDADLSCEPSNIKRAFSYFENPDIDIVIGDRNHKDSEIVNPPSFLRRISGKIYAWMVGKFILKGITDSQCGFKVFRKEAAKRIFRKTTIPRFGFDVELLYIANKANFRIMKMPVRCINSPGSRVKVISDSLVMFKDLFIIKANDRKGLYDNIGKY</sequence>
<evidence type="ECO:0000256" key="6">
    <source>
        <dbReference type="ARBA" id="ARBA00022679"/>
    </source>
</evidence>
<name>A0A1F7SMA6_9BACT</name>
<gene>
    <name evidence="14" type="ORF">A3G31_02190</name>
</gene>
<dbReference type="Proteomes" id="UP000178082">
    <property type="component" value="Unassembled WGS sequence"/>
</dbReference>
<evidence type="ECO:0000256" key="2">
    <source>
        <dbReference type="ARBA" id="ARBA00004922"/>
    </source>
</evidence>
<evidence type="ECO:0000313" key="14">
    <source>
        <dbReference type="EMBL" id="OGL54909.1"/>
    </source>
</evidence>
<comment type="pathway">
    <text evidence="2">Protein modification; protein glycosylation.</text>
</comment>
<keyword evidence="10" id="KW-1133">Transmembrane helix</keyword>
<keyword evidence="7" id="KW-0812">Transmembrane</keyword>
<evidence type="ECO:0000256" key="9">
    <source>
        <dbReference type="ARBA" id="ARBA00022968"/>
    </source>
</evidence>
<evidence type="ECO:0000256" key="7">
    <source>
        <dbReference type="ARBA" id="ARBA00022692"/>
    </source>
</evidence>
<dbReference type="EC" id="2.4.1.117" evidence="4"/>
<keyword evidence="9" id="KW-0735">Signal-anchor</keyword>
<dbReference type="Pfam" id="PF00535">
    <property type="entry name" value="Glycos_transf_2"/>
    <property type="match status" value="1"/>
</dbReference>
<keyword evidence="6" id="KW-0808">Transferase</keyword>
<proteinExistence type="inferred from homology"/>
<evidence type="ECO:0000256" key="11">
    <source>
        <dbReference type="ARBA" id="ARBA00023136"/>
    </source>
</evidence>
<comment type="similarity">
    <text evidence="3">Belongs to the glycosyltransferase 2 family.</text>
</comment>
<feature type="domain" description="Glycosyltransferase 2-like" evidence="13">
    <location>
        <begin position="5"/>
        <end position="177"/>
    </location>
</feature>
<dbReference type="InterPro" id="IPR001173">
    <property type="entry name" value="Glyco_trans_2-like"/>
</dbReference>
<evidence type="ECO:0000256" key="3">
    <source>
        <dbReference type="ARBA" id="ARBA00006739"/>
    </source>
</evidence>
<dbReference type="AlphaFoldDB" id="A0A1F7SMA6"/>
<keyword evidence="5" id="KW-0328">Glycosyltransferase</keyword>
<dbReference type="STRING" id="1817883.A3G31_02190"/>
<dbReference type="PANTHER" id="PTHR10859:SF91">
    <property type="entry name" value="DOLICHYL-PHOSPHATE BETA-GLUCOSYLTRANSFERASE"/>
    <property type="match status" value="1"/>
</dbReference>
<evidence type="ECO:0000259" key="13">
    <source>
        <dbReference type="Pfam" id="PF00535"/>
    </source>
</evidence>
<dbReference type="PANTHER" id="PTHR10859">
    <property type="entry name" value="GLYCOSYL TRANSFERASE"/>
    <property type="match status" value="1"/>
</dbReference>
<evidence type="ECO:0000256" key="10">
    <source>
        <dbReference type="ARBA" id="ARBA00022989"/>
    </source>
</evidence>
<organism evidence="14 15">
    <name type="scientific">Candidatus Schekmanbacteria bacterium RIFCSPLOWO2_12_FULL_38_15</name>
    <dbReference type="NCBI Taxonomy" id="1817883"/>
    <lineage>
        <taxon>Bacteria</taxon>
        <taxon>Candidatus Schekmaniibacteriota</taxon>
    </lineage>
</organism>
<dbReference type="InterPro" id="IPR029044">
    <property type="entry name" value="Nucleotide-diphossugar_trans"/>
</dbReference>
<evidence type="ECO:0000256" key="12">
    <source>
        <dbReference type="ARBA" id="ARBA00045097"/>
    </source>
</evidence>
<comment type="caution">
    <text evidence="14">The sequence shown here is derived from an EMBL/GenBank/DDBJ whole genome shotgun (WGS) entry which is preliminary data.</text>
</comment>
<comment type="subcellular location">
    <subcellularLocation>
        <location evidence="1">Endoplasmic reticulum membrane</location>
        <topology evidence="1">Single-pass membrane protein</topology>
    </subcellularLocation>
</comment>
<dbReference type="GO" id="GO:0006487">
    <property type="term" value="P:protein N-linked glycosylation"/>
    <property type="evidence" value="ECO:0007669"/>
    <property type="project" value="TreeGrafter"/>
</dbReference>